<dbReference type="PANTHER" id="PTHR43433">
    <property type="entry name" value="HYDROLASE, ALPHA/BETA FOLD FAMILY PROTEIN"/>
    <property type="match status" value="1"/>
</dbReference>
<keyword evidence="2" id="KW-1185">Reference proteome</keyword>
<gene>
    <name evidence="1" type="primary">gb10531</name>
    <name evidence="1" type="ORF">PR202_gb10531</name>
</gene>
<sequence>MLYQEYVKGLSSPGGMQSRHGFEGQMNACWTHELSPKELDRIRSAGFPVLVIHGRDDVVAQSCHARRLAEKLQPAAKLVELRGGHLVSHERPVEVNMLLMEVIKASTSNTELEEWSNVPNKKPDDKGVMILAGSSAGSLAKRDDYRLTTTYNQLPKIQHFVFGAFYAILEHVKSIIRSLKPVTDCLLLLPP</sequence>
<evidence type="ECO:0008006" key="3">
    <source>
        <dbReference type="Google" id="ProtNLM"/>
    </source>
</evidence>
<accession>A0AAV5EJJ2</accession>
<name>A0AAV5EJJ2_ELECO</name>
<proteinExistence type="predicted"/>
<comment type="caution">
    <text evidence="1">The sequence shown here is derived from an EMBL/GenBank/DDBJ whole genome shotgun (WGS) entry which is preliminary data.</text>
</comment>
<dbReference type="EMBL" id="BQKI01000076">
    <property type="protein sequence ID" value="GJN22922.1"/>
    <property type="molecule type" value="Genomic_DNA"/>
</dbReference>
<reference evidence="1" key="2">
    <citation type="submission" date="2021-12" db="EMBL/GenBank/DDBJ databases">
        <title>Resequencing data analysis of finger millet.</title>
        <authorList>
            <person name="Hatakeyama M."/>
            <person name="Aluri S."/>
            <person name="Balachadran M.T."/>
            <person name="Sivarajan S.R."/>
            <person name="Poveda L."/>
            <person name="Shimizu-Inatsugi R."/>
            <person name="Schlapbach R."/>
            <person name="Sreeman S.M."/>
            <person name="Shimizu K.K."/>
        </authorList>
    </citation>
    <scope>NUCLEOTIDE SEQUENCE</scope>
</reference>
<dbReference type="PANTHER" id="PTHR43433:SF5">
    <property type="entry name" value="AB HYDROLASE-1 DOMAIN-CONTAINING PROTEIN"/>
    <property type="match status" value="1"/>
</dbReference>
<evidence type="ECO:0000313" key="2">
    <source>
        <dbReference type="Proteomes" id="UP001054889"/>
    </source>
</evidence>
<dbReference type="Gene3D" id="3.40.50.1820">
    <property type="entry name" value="alpha/beta hydrolase"/>
    <property type="match status" value="1"/>
</dbReference>
<protein>
    <recommendedName>
        <fullName evidence="3">Serine aminopeptidase S33 domain-containing protein</fullName>
    </recommendedName>
</protein>
<dbReference type="SUPFAM" id="SSF53474">
    <property type="entry name" value="alpha/beta-Hydrolases"/>
    <property type="match status" value="1"/>
</dbReference>
<reference evidence="1" key="1">
    <citation type="journal article" date="2018" name="DNA Res.">
        <title>Multiple hybrid de novo genome assembly of finger millet, an orphan allotetraploid crop.</title>
        <authorList>
            <person name="Hatakeyama M."/>
            <person name="Aluri S."/>
            <person name="Balachadran M.T."/>
            <person name="Sivarajan S.R."/>
            <person name="Patrignani A."/>
            <person name="Gruter S."/>
            <person name="Poveda L."/>
            <person name="Shimizu-Inatsugi R."/>
            <person name="Baeten J."/>
            <person name="Francoijs K.J."/>
            <person name="Nataraja K.N."/>
            <person name="Reddy Y.A.N."/>
            <person name="Phadnis S."/>
            <person name="Ravikumar R.L."/>
            <person name="Schlapbach R."/>
            <person name="Sreeman S.M."/>
            <person name="Shimizu K.K."/>
        </authorList>
    </citation>
    <scope>NUCLEOTIDE SEQUENCE</scope>
</reference>
<dbReference type="Proteomes" id="UP001054889">
    <property type="component" value="Unassembled WGS sequence"/>
</dbReference>
<dbReference type="InterPro" id="IPR050471">
    <property type="entry name" value="AB_hydrolase"/>
</dbReference>
<evidence type="ECO:0000313" key="1">
    <source>
        <dbReference type="EMBL" id="GJN22922.1"/>
    </source>
</evidence>
<dbReference type="AlphaFoldDB" id="A0AAV5EJJ2"/>
<organism evidence="1 2">
    <name type="scientific">Eleusine coracana subsp. coracana</name>
    <dbReference type="NCBI Taxonomy" id="191504"/>
    <lineage>
        <taxon>Eukaryota</taxon>
        <taxon>Viridiplantae</taxon>
        <taxon>Streptophyta</taxon>
        <taxon>Embryophyta</taxon>
        <taxon>Tracheophyta</taxon>
        <taxon>Spermatophyta</taxon>
        <taxon>Magnoliopsida</taxon>
        <taxon>Liliopsida</taxon>
        <taxon>Poales</taxon>
        <taxon>Poaceae</taxon>
        <taxon>PACMAD clade</taxon>
        <taxon>Chloridoideae</taxon>
        <taxon>Cynodonteae</taxon>
        <taxon>Eleusininae</taxon>
        <taxon>Eleusine</taxon>
    </lineage>
</organism>
<dbReference type="InterPro" id="IPR029058">
    <property type="entry name" value="AB_hydrolase_fold"/>
</dbReference>